<comment type="caution">
    <text evidence="1">The sequence shown here is derived from an EMBL/GenBank/DDBJ whole genome shotgun (WGS) entry which is preliminary data.</text>
</comment>
<accession>A0A9D1H0G0</accession>
<evidence type="ECO:0000313" key="1">
    <source>
        <dbReference type="EMBL" id="HIT75805.1"/>
    </source>
</evidence>
<dbReference type="Proteomes" id="UP000886842">
    <property type="component" value="Unassembled WGS sequence"/>
</dbReference>
<dbReference type="EMBL" id="DVLP01000282">
    <property type="protein sequence ID" value="HIT75805.1"/>
    <property type="molecule type" value="Genomic_DNA"/>
</dbReference>
<gene>
    <name evidence="1" type="ORF">IAA98_09485</name>
</gene>
<dbReference type="InterPro" id="IPR034660">
    <property type="entry name" value="DinB/YfiT-like"/>
</dbReference>
<reference evidence="1" key="1">
    <citation type="submission" date="2020-10" db="EMBL/GenBank/DDBJ databases">
        <authorList>
            <person name="Gilroy R."/>
        </authorList>
    </citation>
    <scope>NUCLEOTIDE SEQUENCE</scope>
    <source>
        <strain evidence="1">ChiGjej1B1-24693</strain>
    </source>
</reference>
<evidence type="ECO:0000313" key="2">
    <source>
        <dbReference type="Proteomes" id="UP000886842"/>
    </source>
</evidence>
<dbReference type="SUPFAM" id="SSF109854">
    <property type="entry name" value="DinB/YfiT-like putative metalloenzymes"/>
    <property type="match status" value="1"/>
</dbReference>
<dbReference type="AlphaFoldDB" id="A0A9D1H0G0"/>
<reference evidence="1" key="2">
    <citation type="journal article" date="2021" name="PeerJ">
        <title>Extensive microbial diversity within the chicken gut microbiome revealed by metagenomics and culture.</title>
        <authorList>
            <person name="Gilroy R."/>
            <person name="Ravi A."/>
            <person name="Getino M."/>
            <person name="Pursley I."/>
            <person name="Horton D.L."/>
            <person name="Alikhan N.F."/>
            <person name="Baker D."/>
            <person name="Gharbi K."/>
            <person name="Hall N."/>
            <person name="Watson M."/>
            <person name="Adriaenssens E.M."/>
            <person name="Foster-Nyarko E."/>
            <person name="Jarju S."/>
            <person name="Secka A."/>
            <person name="Antonio M."/>
            <person name="Oren A."/>
            <person name="Chaudhuri R.R."/>
            <person name="La Ragione R."/>
            <person name="Hildebrand F."/>
            <person name="Pallen M.J."/>
        </authorList>
    </citation>
    <scope>NUCLEOTIDE SEQUENCE</scope>
    <source>
        <strain evidence="1">ChiGjej1B1-24693</strain>
    </source>
</reference>
<dbReference type="Pfam" id="PF04978">
    <property type="entry name" value="MST"/>
    <property type="match status" value="1"/>
</dbReference>
<organism evidence="1 2">
    <name type="scientific">Candidatus Avipropionibacterium avicola</name>
    <dbReference type="NCBI Taxonomy" id="2840701"/>
    <lineage>
        <taxon>Bacteria</taxon>
        <taxon>Bacillati</taxon>
        <taxon>Actinomycetota</taxon>
        <taxon>Actinomycetes</taxon>
        <taxon>Propionibacteriales</taxon>
        <taxon>Propionibacteriaceae</taxon>
        <taxon>Propionibacteriaceae incertae sedis</taxon>
        <taxon>Candidatus Avipropionibacterium</taxon>
    </lineage>
</organism>
<name>A0A9D1H0G0_9ACTN</name>
<protein>
    <submittedName>
        <fullName evidence="1">DinB family protein</fullName>
    </submittedName>
</protein>
<sequence>MSEATSSHKDDLVGYLVSAREALLWKTEGLSEYDLRRPLTPTSTNLLGLVKHVVSMGVTYFGTCLDRPFEVPMPWLDDDAEPNADLWVPAGQTRAEILDLWHRGWAHCDATIATLPLDATGTVPWWPPAGRHPTLHRLLAHVNAEVTRHAGHADILRELIDGRAGLRNGMTNLPSQDEFDWDAHHVRVQAAADRFNDSR</sequence>
<dbReference type="Gene3D" id="1.20.120.450">
    <property type="entry name" value="dinb family like domain"/>
    <property type="match status" value="1"/>
</dbReference>
<dbReference type="InterPro" id="IPR007061">
    <property type="entry name" value="MST-like"/>
</dbReference>
<proteinExistence type="predicted"/>